<dbReference type="SUPFAM" id="SSF55785">
    <property type="entry name" value="PYP-like sensor domain (PAS domain)"/>
    <property type="match status" value="5"/>
</dbReference>
<dbReference type="GO" id="GO:0000155">
    <property type="term" value="F:phosphorelay sensor kinase activity"/>
    <property type="evidence" value="ECO:0007669"/>
    <property type="project" value="InterPro"/>
</dbReference>
<dbReference type="KEGG" id="ftj:FTUN_2512"/>
<dbReference type="PROSITE" id="PS50113">
    <property type="entry name" value="PAC"/>
    <property type="match status" value="3"/>
</dbReference>
<evidence type="ECO:0000256" key="11">
    <source>
        <dbReference type="PROSITE-ProRule" id="PRU00050"/>
    </source>
</evidence>
<name>A0A6M5YNS6_9BACT</name>
<evidence type="ECO:0000256" key="4">
    <source>
        <dbReference type="ARBA" id="ARBA00022679"/>
    </source>
</evidence>
<feature type="active site" evidence="11">
    <location>
        <position position="146"/>
    </location>
</feature>
<dbReference type="InterPro" id="IPR035909">
    <property type="entry name" value="CheB_C"/>
</dbReference>
<comment type="catalytic activity">
    <reaction evidence="1">
        <text>ATP + protein L-histidine = ADP + protein N-phospho-L-histidine.</text>
        <dbReference type="EC" id="2.7.13.3"/>
    </reaction>
</comment>
<evidence type="ECO:0000256" key="9">
    <source>
        <dbReference type="ARBA" id="ARBA00059827"/>
    </source>
</evidence>
<dbReference type="CDD" id="cd00130">
    <property type="entry name" value="PAS"/>
    <property type="match status" value="3"/>
</dbReference>
<feature type="domain" description="PAC" evidence="13">
    <location>
        <begin position="703"/>
        <end position="752"/>
    </location>
</feature>
<sequence length="1098" mass="116524">MDSTPAPPDAAPVAHAAPFPVVGVGASAGGLEALTGLLHNLPARPGFALVVVQHLDPAHASGLVALLARVTRLPVCEAADGAPVAADRVYVIPPNADLVVRAGAFRLTPRSAARGPHHPIDTFLFSLAKERADRAVGVVLSGTGTDGTLGLKAVRAAGGTTFAQDDTAKYDGMPRSAVAAGCVDAVLPPEGIAAALVRVVEATGPAPDAAPTGADTDAVKRSEQLVVSVRAYARGIVETVRSPLVILDAALRVVSANAAFYDTFRTTPGETEKRSAFDLGDRQWDVPELRALLNEALSKNGAVTNHEVRRALPGGGERVMLLSARRMVPPVPPDGAHVLLAIEDVTDQKRAEAALVESERRARERAEELAALLDAVPTPVFIAHDPDCRHMTGNRAADELLRNPRGADASLSAPEGAKPLHFRAVQHGRALETGELPAQRAAKGAAVADFEFALAFDDGTAREMLAYATPLRDEQGHPRGAVSVLVDITERKRAEDALRARQAQLLSFVEQAPAALAMFDRAMNYLAVSRRWMSDFGRGHGALVGLNHYAVHPDLPDRWKEIHQKALAGAPQSSEEDLWVRADGSKVWLRWAVRPWLDAQGAIGGIMILSEDVTARKDAEEAARDRAVHLAAVLNTAADAIITIDERGAIASVNPATERLFGYGAAELVGQNIKMLMPPPYRDEHDGYMARYATTGVKRIIGIGREVQGQRKDGTVFPVELSVSEVLDGQRWFTGIIRDITQRKKAESALRESERFAHSTLDGLSAEVAIVGPDGIILAVNKAWREFAAANGMSPERVGEGTSYFAACAGSGGPGVADGALAVAGIRAVLARQVPEFVTEYPCHGPAEERWFLMRATPFPGDGPPRAVVAHENITRRKELEREVLESAAEEERRIGRELHDGIGQELTGLGLMANALVRQLDGPAGPANPLAGKLVSGLQRVHDQLRTLCRGLLTAELDAQGLRAALRELAQRTSDQSGIACTLECPEPVPVSNPTTAKHLYRIAQEAVSNALRHGQPALVRIGLHATPHGVRLSVADDGPGIANGTAIGWEAKGLGVSTMRYRANLIGGALHIGPAGATGVLVTCTVPQEDDRGEDQ</sequence>
<evidence type="ECO:0000256" key="10">
    <source>
        <dbReference type="ARBA" id="ARBA00070616"/>
    </source>
</evidence>
<dbReference type="GO" id="GO:0008984">
    <property type="term" value="F:protein-glutamate methylesterase activity"/>
    <property type="evidence" value="ECO:0007669"/>
    <property type="project" value="InterPro"/>
</dbReference>
<dbReference type="InterPro" id="IPR000673">
    <property type="entry name" value="Sig_transdc_resp-reg_Me-estase"/>
</dbReference>
<dbReference type="PROSITE" id="PS50112">
    <property type="entry name" value="PAS"/>
    <property type="match status" value="1"/>
</dbReference>
<dbReference type="PANTHER" id="PTHR24421:SF10">
    <property type="entry name" value="NITRATE_NITRITE SENSOR PROTEIN NARQ"/>
    <property type="match status" value="1"/>
</dbReference>
<dbReference type="Pfam" id="PF01339">
    <property type="entry name" value="CheB_methylest"/>
    <property type="match status" value="1"/>
</dbReference>
<dbReference type="Pfam" id="PF08448">
    <property type="entry name" value="PAS_4"/>
    <property type="match status" value="3"/>
</dbReference>
<dbReference type="Gene3D" id="3.40.50.180">
    <property type="entry name" value="Methylesterase CheB, C-terminal domain"/>
    <property type="match status" value="1"/>
</dbReference>
<dbReference type="GO" id="GO:0005737">
    <property type="term" value="C:cytoplasm"/>
    <property type="evidence" value="ECO:0007669"/>
    <property type="project" value="InterPro"/>
</dbReference>
<dbReference type="GO" id="GO:0046983">
    <property type="term" value="F:protein dimerization activity"/>
    <property type="evidence" value="ECO:0007669"/>
    <property type="project" value="InterPro"/>
</dbReference>
<keyword evidence="5" id="KW-0547">Nucleotide-binding</keyword>
<protein>
    <recommendedName>
        <fullName evidence="10">Sensor protein FixL</fullName>
        <ecNumber evidence="2">2.7.13.3</ecNumber>
    </recommendedName>
</protein>
<dbReference type="SUPFAM" id="SSF52738">
    <property type="entry name" value="Methylesterase CheB, C-terminal domain"/>
    <property type="match status" value="1"/>
</dbReference>
<organism evidence="15 16">
    <name type="scientific">Frigoriglobus tundricola</name>
    <dbReference type="NCBI Taxonomy" id="2774151"/>
    <lineage>
        <taxon>Bacteria</taxon>
        <taxon>Pseudomonadati</taxon>
        <taxon>Planctomycetota</taxon>
        <taxon>Planctomycetia</taxon>
        <taxon>Gemmatales</taxon>
        <taxon>Gemmataceae</taxon>
        <taxon>Frigoriglobus</taxon>
    </lineage>
</organism>
<dbReference type="EMBL" id="CP053452">
    <property type="protein sequence ID" value="QJW94986.1"/>
    <property type="molecule type" value="Genomic_DNA"/>
</dbReference>
<dbReference type="InterPro" id="IPR013767">
    <property type="entry name" value="PAS_fold"/>
</dbReference>
<comment type="function">
    <text evidence="9">Putative oxygen sensor; modulates the activity of FixJ, a transcriptional activator of nitrogen fixation fixK gene. FixL probably acts as a kinase that phosphorylates FixJ.</text>
</comment>
<evidence type="ECO:0000256" key="6">
    <source>
        <dbReference type="ARBA" id="ARBA00022777"/>
    </source>
</evidence>
<dbReference type="Pfam" id="PF00989">
    <property type="entry name" value="PAS"/>
    <property type="match status" value="1"/>
</dbReference>
<feature type="active site" evidence="11">
    <location>
        <position position="27"/>
    </location>
</feature>
<dbReference type="SMART" id="SM00091">
    <property type="entry name" value="PAS"/>
    <property type="match status" value="3"/>
</dbReference>
<dbReference type="InterPro" id="IPR035965">
    <property type="entry name" value="PAS-like_dom_sf"/>
</dbReference>
<dbReference type="Gene3D" id="3.30.450.20">
    <property type="entry name" value="PAS domain"/>
    <property type="match status" value="5"/>
</dbReference>
<dbReference type="InterPro" id="IPR013656">
    <property type="entry name" value="PAS_4"/>
</dbReference>
<dbReference type="CDD" id="cd16917">
    <property type="entry name" value="HATPase_UhpB-NarQ-NarX-like"/>
    <property type="match status" value="1"/>
</dbReference>
<dbReference type="Gene3D" id="3.30.565.10">
    <property type="entry name" value="Histidine kinase-like ATPase, C-terminal domain"/>
    <property type="match status" value="1"/>
</dbReference>
<dbReference type="InterPro" id="IPR001610">
    <property type="entry name" value="PAC"/>
</dbReference>
<dbReference type="InterPro" id="IPR011712">
    <property type="entry name" value="Sig_transdc_His_kin_sub3_dim/P"/>
</dbReference>
<dbReference type="RefSeq" id="WP_171470868.1">
    <property type="nucleotide sequence ID" value="NZ_CP053452.2"/>
</dbReference>
<evidence type="ECO:0000256" key="3">
    <source>
        <dbReference type="ARBA" id="ARBA00022553"/>
    </source>
</evidence>
<evidence type="ECO:0000313" key="15">
    <source>
        <dbReference type="EMBL" id="QJW94986.1"/>
    </source>
</evidence>
<dbReference type="CDD" id="cd16434">
    <property type="entry name" value="CheB-CheR_fusion"/>
    <property type="match status" value="1"/>
</dbReference>
<keyword evidence="16" id="KW-1185">Reference proteome</keyword>
<dbReference type="InterPro" id="IPR000700">
    <property type="entry name" value="PAS-assoc_C"/>
</dbReference>
<dbReference type="SUPFAM" id="SSF55874">
    <property type="entry name" value="ATPase domain of HSP90 chaperone/DNA topoisomerase II/histidine kinase"/>
    <property type="match status" value="1"/>
</dbReference>
<accession>A0A6M5YNS6</accession>
<keyword evidence="4" id="KW-0808">Transferase</keyword>
<evidence type="ECO:0000313" key="16">
    <source>
        <dbReference type="Proteomes" id="UP000503447"/>
    </source>
</evidence>
<dbReference type="InterPro" id="IPR000014">
    <property type="entry name" value="PAS"/>
</dbReference>
<dbReference type="Proteomes" id="UP000503447">
    <property type="component" value="Chromosome"/>
</dbReference>
<dbReference type="GO" id="GO:0006355">
    <property type="term" value="P:regulation of DNA-templated transcription"/>
    <property type="evidence" value="ECO:0007669"/>
    <property type="project" value="InterPro"/>
</dbReference>
<dbReference type="InterPro" id="IPR050482">
    <property type="entry name" value="Sensor_HK_TwoCompSys"/>
</dbReference>
<dbReference type="FunFam" id="3.30.450.20:FF:000060">
    <property type="entry name" value="Sensor protein FixL"/>
    <property type="match status" value="1"/>
</dbReference>
<feature type="domain" description="CheB-type methylesterase" evidence="14">
    <location>
        <begin position="18"/>
        <end position="203"/>
    </location>
</feature>
<evidence type="ECO:0000256" key="5">
    <source>
        <dbReference type="ARBA" id="ARBA00022741"/>
    </source>
</evidence>
<evidence type="ECO:0000256" key="2">
    <source>
        <dbReference type="ARBA" id="ARBA00012438"/>
    </source>
</evidence>
<keyword evidence="3" id="KW-0597">Phosphoprotein</keyword>
<feature type="domain" description="PAS" evidence="12">
    <location>
        <begin position="626"/>
        <end position="678"/>
    </location>
</feature>
<gene>
    <name evidence="15" type="ORF">FTUN_2512</name>
</gene>
<dbReference type="AlphaFoldDB" id="A0A6M5YNS6"/>
<evidence type="ECO:0000259" key="14">
    <source>
        <dbReference type="PROSITE" id="PS50122"/>
    </source>
</evidence>
<dbReference type="GO" id="GO:0006935">
    <property type="term" value="P:chemotaxis"/>
    <property type="evidence" value="ECO:0007669"/>
    <property type="project" value="UniProtKB-UniRule"/>
</dbReference>
<dbReference type="PROSITE" id="PS50122">
    <property type="entry name" value="CHEB"/>
    <property type="match status" value="1"/>
</dbReference>
<dbReference type="GO" id="GO:0000156">
    <property type="term" value="F:phosphorelay response regulator activity"/>
    <property type="evidence" value="ECO:0007669"/>
    <property type="project" value="InterPro"/>
</dbReference>
<reference evidence="16" key="1">
    <citation type="submission" date="2020-05" db="EMBL/GenBank/DDBJ databases">
        <title>Frigoriglobus tundricola gen. nov., sp. nov., a psychrotolerant cellulolytic planctomycete of the family Gemmataceae with two divergent copies of 16S rRNA gene.</title>
        <authorList>
            <person name="Kulichevskaya I.S."/>
            <person name="Ivanova A.A."/>
            <person name="Naumoff D.G."/>
            <person name="Beletsky A.V."/>
            <person name="Rijpstra W.I.C."/>
            <person name="Sinninghe Damste J.S."/>
            <person name="Mardanov A.V."/>
            <person name="Ravin N.V."/>
            <person name="Dedysh S.N."/>
        </authorList>
    </citation>
    <scope>NUCLEOTIDE SEQUENCE [LARGE SCALE GENOMIC DNA]</scope>
    <source>
        <strain evidence="16">PL17</strain>
    </source>
</reference>
<dbReference type="Pfam" id="PF07730">
    <property type="entry name" value="HisKA_3"/>
    <property type="match status" value="1"/>
</dbReference>
<evidence type="ECO:0000259" key="13">
    <source>
        <dbReference type="PROSITE" id="PS50113"/>
    </source>
</evidence>
<keyword evidence="8" id="KW-0902">Two-component regulatory system</keyword>
<evidence type="ECO:0000256" key="8">
    <source>
        <dbReference type="ARBA" id="ARBA00023012"/>
    </source>
</evidence>
<keyword evidence="11" id="KW-0378">Hydrolase</keyword>
<dbReference type="PANTHER" id="PTHR24421">
    <property type="entry name" value="NITRATE/NITRITE SENSOR PROTEIN NARX-RELATED"/>
    <property type="match status" value="1"/>
</dbReference>
<dbReference type="SMART" id="SM00086">
    <property type="entry name" value="PAC"/>
    <property type="match status" value="4"/>
</dbReference>
<feature type="domain" description="PAC" evidence="13">
    <location>
        <begin position="448"/>
        <end position="500"/>
    </location>
</feature>
<evidence type="ECO:0000256" key="1">
    <source>
        <dbReference type="ARBA" id="ARBA00000085"/>
    </source>
</evidence>
<dbReference type="GO" id="GO:0016020">
    <property type="term" value="C:membrane"/>
    <property type="evidence" value="ECO:0007669"/>
    <property type="project" value="InterPro"/>
</dbReference>
<dbReference type="InterPro" id="IPR003594">
    <property type="entry name" value="HATPase_dom"/>
</dbReference>
<dbReference type="NCBIfam" id="TIGR00229">
    <property type="entry name" value="sensory_box"/>
    <property type="match status" value="2"/>
</dbReference>
<keyword evidence="11" id="KW-0145">Chemotaxis</keyword>
<keyword evidence="7" id="KW-0067">ATP-binding</keyword>
<proteinExistence type="predicted"/>
<dbReference type="EC" id="2.7.13.3" evidence="2"/>
<dbReference type="Pfam" id="PF02518">
    <property type="entry name" value="HATPase_c"/>
    <property type="match status" value="1"/>
</dbReference>
<keyword evidence="6" id="KW-0418">Kinase</keyword>
<dbReference type="GO" id="GO:0005524">
    <property type="term" value="F:ATP binding"/>
    <property type="evidence" value="ECO:0007669"/>
    <property type="project" value="UniProtKB-KW"/>
</dbReference>
<feature type="domain" description="PAC" evidence="13">
    <location>
        <begin position="573"/>
        <end position="625"/>
    </location>
</feature>
<feature type="active site" evidence="11">
    <location>
        <position position="54"/>
    </location>
</feature>
<evidence type="ECO:0000256" key="7">
    <source>
        <dbReference type="ARBA" id="ARBA00022840"/>
    </source>
</evidence>
<dbReference type="InterPro" id="IPR036890">
    <property type="entry name" value="HATPase_C_sf"/>
</dbReference>
<dbReference type="SMART" id="SM00387">
    <property type="entry name" value="HATPase_c"/>
    <property type="match status" value="1"/>
</dbReference>
<evidence type="ECO:0000259" key="12">
    <source>
        <dbReference type="PROSITE" id="PS50112"/>
    </source>
</evidence>